<gene>
    <name evidence="2" type="ORF">DFR70_108126</name>
</gene>
<feature type="domain" description="Erythromycin biosynthesis protein CIII-like C-terminal" evidence="1">
    <location>
        <begin position="2"/>
        <end position="69"/>
    </location>
</feature>
<dbReference type="AlphaFoldDB" id="A0A318JX88"/>
<protein>
    <recommendedName>
        <fullName evidence="1">Erythromycin biosynthesis protein CIII-like C-terminal domain-containing protein</fullName>
    </recommendedName>
</protein>
<dbReference type="Gene3D" id="3.40.50.2000">
    <property type="entry name" value="Glycogen Phosphorylase B"/>
    <property type="match status" value="2"/>
</dbReference>
<evidence type="ECO:0000313" key="2">
    <source>
        <dbReference type="EMBL" id="PXX61568.1"/>
    </source>
</evidence>
<evidence type="ECO:0000313" key="3">
    <source>
        <dbReference type="Proteomes" id="UP000247569"/>
    </source>
</evidence>
<dbReference type="Pfam" id="PF06722">
    <property type="entry name" value="EryCIII-like_C"/>
    <property type="match status" value="1"/>
</dbReference>
<dbReference type="Proteomes" id="UP000247569">
    <property type="component" value="Unassembled WGS sequence"/>
</dbReference>
<proteinExistence type="predicted"/>
<organism evidence="2 3">
    <name type="scientific">Nocardia tenerifensis</name>
    <dbReference type="NCBI Taxonomy" id="228006"/>
    <lineage>
        <taxon>Bacteria</taxon>
        <taxon>Bacillati</taxon>
        <taxon>Actinomycetota</taxon>
        <taxon>Actinomycetes</taxon>
        <taxon>Mycobacteriales</taxon>
        <taxon>Nocardiaceae</taxon>
        <taxon>Nocardia</taxon>
    </lineage>
</organism>
<evidence type="ECO:0000259" key="1">
    <source>
        <dbReference type="Pfam" id="PF06722"/>
    </source>
</evidence>
<dbReference type="EMBL" id="QJKF01000008">
    <property type="protein sequence ID" value="PXX61568.1"/>
    <property type="molecule type" value="Genomic_DNA"/>
</dbReference>
<dbReference type="InterPro" id="IPR010610">
    <property type="entry name" value="EryCIII-like_C"/>
</dbReference>
<accession>A0A318JX88</accession>
<keyword evidence="3" id="KW-1185">Reference proteome</keyword>
<comment type="caution">
    <text evidence="2">The sequence shown here is derived from an EMBL/GenBank/DDBJ whole genome shotgun (WGS) entry which is preliminary data.</text>
</comment>
<sequence length="74" mass="7630">MVLWPQGADQPINAARAAASGAAITVDAATEIAAAVTKALDDDAYRDRARAIADEIAQRPAPAAVIAEITRSSR</sequence>
<name>A0A318JX88_9NOCA</name>
<reference evidence="2 3" key="1">
    <citation type="submission" date="2018-05" db="EMBL/GenBank/DDBJ databases">
        <title>Genomic Encyclopedia of Type Strains, Phase IV (KMG-IV): sequencing the most valuable type-strain genomes for metagenomic binning, comparative biology and taxonomic classification.</title>
        <authorList>
            <person name="Goeker M."/>
        </authorList>
    </citation>
    <scope>NUCLEOTIDE SEQUENCE [LARGE SCALE GENOMIC DNA]</scope>
    <source>
        <strain evidence="2 3">DSM 44704</strain>
    </source>
</reference>
<dbReference type="SUPFAM" id="SSF53756">
    <property type="entry name" value="UDP-Glycosyltransferase/glycogen phosphorylase"/>
    <property type="match status" value="1"/>
</dbReference>
<dbReference type="GO" id="GO:0016757">
    <property type="term" value="F:glycosyltransferase activity"/>
    <property type="evidence" value="ECO:0007669"/>
    <property type="project" value="UniProtKB-ARBA"/>
</dbReference>